<dbReference type="EMBL" id="PGCJ01000066">
    <property type="protein sequence ID" value="PLW53200.1"/>
    <property type="molecule type" value="Genomic_DNA"/>
</dbReference>
<reference evidence="4 5" key="1">
    <citation type="submission" date="2017-11" db="EMBL/GenBank/DDBJ databases">
        <title>De novo assembly and phasing of dikaryotic genomes from two isolates of Puccinia coronata f. sp. avenae, the causal agent of oat crown rust.</title>
        <authorList>
            <person name="Miller M.E."/>
            <person name="Zhang Y."/>
            <person name="Omidvar V."/>
            <person name="Sperschneider J."/>
            <person name="Schwessinger B."/>
            <person name="Raley C."/>
            <person name="Palmer J.M."/>
            <person name="Garnica D."/>
            <person name="Upadhyaya N."/>
            <person name="Rathjen J."/>
            <person name="Taylor J.M."/>
            <person name="Park R.F."/>
            <person name="Dodds P.N."/>
            <person name="Hirsch C.D."/>
            <person name="Kianian S.F."/>
            <person name="Figueroa M."/>
        </authorList>
    </citation>
    <scope>NUCLEOTIDE SEQUENCE [LARGE SCALE GENOMIC DNA]</scope>
    <source>
        <strain evidence="3">12NC29</strain>
        <strain evidence="2">12SD80</strain>
    </source>
</reference>
<dbReference type="EMBL" id="PGCI01000007">
    <property type="protein sequence ID" value="PLW51160.1"/>
    <property type="molecule type" value="Genomic_DNA"/>
</dbReference>
<dbReference type="OrthoDB" id="2507354at2759"/>
<comment type="caution">
    <text evidence="3">The sequence shown here is derived from an EMBL/GenBank/DDBJ whole genome shotgun (WGS) entry which is preliminary data.</text>
</comment>
<protein>
    <submittedName>
        <fullName evidence="3">Uncharacterized protein</fullName>
    </submittedName>
</protein>
<organism evidence="3 4">
    <name type="scientific">Puccinia coronata f. sp. avenae</name>
    <dbReference type="NCBI Taxonomy" id="200324"/>
    <lineage>
        <taxon>Eukaryota</taxon>
        <taxon>Fungi</taxon>
        <taxon>Dikarya</taxon>
        <taxon>Basidiomycota</taxon>
        <taxon>Pucciniomycotina</taxon>
        <taxon>Pucciniomycetes</taxon>
        <taxon>Pucciniales</taxon>
        <taxon>Pucciniaceae</taxon>
        <taxon>Puccinia</taxon>
    </lineage>
</organism>
<proteinExistence type="predicted"/>
<evidence type="ECO:0000256" key="1">
    <source>
        <dbReference type="SAM" id="MobiDB-lite"/>
    </source>
</evidence>
<dbReference type="PANTHER" id="PTHR28125">
    <property type="entry name" value="MEIOTIC EXPRESSION UP-REGULATED PROTEIN 26"/>
    <property type="match status" value="1"/>
</dbReference>
<feature type="compositionally biased region" description="Polar residues" evidence="1">
    <location>
        <begin position="70"/>
        <end position="79"/>
    </location>
</feature>
<evidence type="ECO:0000313" key="5">
    <source>
        <dbReference type="Proteomes" id="UP000235392"/>
    </source>
</evidence>
<feature type="region of interest" description="Disordered" evidence="1">
    <location>
        <begin position="55"/>
        <end position="114"/>
    </location>
</feature>
<dbReference type="STRING" id="200324.A0A2N5VT96"/>
<dbReference type="PANTHER" id="PTHR28125:SF3">
    <property type="entry name" value="TRANSCRIPTION REGULATOR RUA1 C-TERMINAL DOMAIN-CONTAINING PROTEIN"/>
    <property type="match status" value="1"/>
</dbReference>
<evidence type="ECO:0000313" key="2">
    <source>
        <dbReference type="EMBL" id="PLW51160.1"/>
    </source>
</evidence>
<gene>
    <name evidence="3" type="ORF">PCANC_09748</name>
    <name evidence="2" type="ORF">PCASD_02445</name>
</gene>
<feature type="region of interest" description="Disordered" evidence="1">
    <location>
        <begin position="258"/>
        <end position="277"/>
    </location>
</feature>
<name>A0A2N5VT96_9BASI</name>
<keyword evidence="4" id="KW-1185">Reference proteome</keyword>
<accession>A0A2N5VT96</accession>
<feature type="region of interest" description="Disordered" evidence="1">
    <location>
        <begin position="1"/>
        <end position="40"/>
    </location>
</feature>
<dbReference type="Proteomes" id="UP000235392">
    <property type="component" value="Unassembled WGS sequence"/>
</dbReference>
<evidence type="ECO:0000313" key="3">
    <source>
        <dbReference type="EMBL" id="PLW53200.1"/>
    </source>
</evidence>
<dbReference type="AlphaFoldDB" id="A0A2N5VT96"/>
<feature type="region of interest" description="Disordered" evidence="1">
    <location>
        <begin position="290"/>
        <end position="339"/>
    </location>
</feature>
<dbReference type="Proteomes" id="UP000235388">
    <property type="component" value="Unassembled WGS sequence"/>
</dbReference>
<evidence type="ECO:0000313" key="4">
    <source>
        <dbReference type="Proteomes" id="UP000235388"/>
    </source>
</evidence>
<sequence length="339" mass="36492">MAPYGAPSGTSGLDPPFSSTYHHHPSPCQSEYPSGDQDLSEIQLNAQRDLNFSSDFSLWTPSNPPPAHSLPNSNQNSPSFAHFDLTQLQPTGLSPEWNPESSFAPDHDPGHQAHPGLVYLNGGIPFTISNTSVQDLSHCDPRRVSDLLPVAPIAQRPWDPQHRYSIANIPSHEGTAAYHQHFKPARLPHNLPASYAGSLCHSGSFSTTASHLNSGDLPTPSTEGFGNEVCNEWAQLALQNFVDQAALFGSISIPPDEPLAPMDPLHQKSSSRHFKSSSLDLAPDAALSLTGGLGSSGSELDTENNEANHQTPKKRGRAGTLYETTLPYSPLPEPLTLSH</sequence>